<evidence type="ECO:0000313" key="2">
    <source>
        <dbReference type="Proteomes" id="UP000204609"/>
    </source>
</evidence>
<protein>
    <submittedName>
        <fullName evidence="1">Uncharacterized protein</fullName>
    </submittedName>
</protein>
<gene>
    <name evidence="1" type="primary">142</name>
    <name evidence="1" type="ORF">PBI_ONEUP_142</name>
</gene>
<reference evidence="2" key="1">
    <citation type="submission" date="2016-03" db="EMBL/GenBank/DDBJ databases">
        <authorList>
            <person name="Ploux O."/>
        </authorList>
    </citation>
    <scope>NUCLEOTIDE SEQUENCE [LARGE SCALE GENOMIC DNA]</scope>
</reference>
<dbReference type="GeneID" id="28800600"/>
<keyword evidence="2" id="KW-1185">Reference proteome</keyword>
<organism evidence="1 2">
    <name type="scientific">Gordonia phage OneUp</name>
    <dbReference type="NCBI Taxonomy" id="1838074"/>
    <lineage>
        <taxon>Viruses</taxon>
        <taxon>Duplodnaviria</taxon>
        <taxon>Heunggongvirae</taxon>
        <taxon>Uroviricota</taxon>
        <taxon>Caudoviricetes</taxon>
        <taxon>Oneupvirus</taxon>
        <taxon>Oneupvirus oneup</taxon>
    </lineage>
</organism>
<name>A0A160DF09_9CAUD</name>
<dbReference type="KEGG" id="vg:28800600"/>
<evidence type="ECO:0000313" key="1">
    <source>
        <dbReference type="EMBL" id="ANA86475.1"/>
    </source>
</evidence>
<sequence>MILQTALDMHITDQYNEYLEYTAKCDTHKRTVEEWLDPEFQGEGGQVDIAREVGTRVAAEMGEFVSFGVFNNCREHGITVSNAYGWTFCFYEHRNSDFICIEGCPTAEIKSWGPYSDTDKWDILGQANWKEYDSAARQVIAVLNAAVSFDVTRDELRMAAKEAAK</sequence>
<dbReference type="EMBL" id="KU998245">
    <property type="protein sequence ID" value="ANA86475.1"/>
    <property type="molecule type" value="Genomic_DNA"/>
</dbReference>
<proteinExistence type="predicted"/>
<dbReference type="OrthoDB" id="19734at10239"/>
<dbReference type="Proteomes" id="UP000204609">
    <property type="component" value="Segment"/>
</dbReference>
<dbReference type="RefSeq" id="YP_009274558.1">
    <property type="nucleotide sequence ID" value="NC_030917.1"/>
</dbReference>
<accession>A0A160DF09</accession>